<dbReference type="RefSeq" id="WP_213163031.1">
    <property type="nucleotide sequence ID" value="NZ_CP058214.1"/>
</dbReference>
<organism evidence="4 5">
    <name type="scientific">Kaustia mangrovi</name>
    <dbReference type="NCBI Taxonomy" id="2593653"/>
    <lineage>
        <taxon>Bacteria</taxon>
        <taxon>Pseudomonadati</taxon>
        <taxon>Pseudomonadota</taxon>
        <taxon>Alphaproteobacteria</taxon>
        <taxon>Hyphomicrobiales</taxon>
        <taxon>Parvibaculaceae</taxon>
        <taxon>Kaustia</taxon>
    </lineage>
</organism>
<dbReference type="SUPFAM" id="SSF50494">
    <property type="entry name" value="Trypsin-like serine proteases"/>
    <property type="match status" value="1"/>
</dbReference>
<dbReference type="Pfam" id="PF13365">
    <property type="entry name" value="Trypsin_2"/>
    <property type="match status" value="1"/>
</dbReference>
<feature type="signal peptide" evidence="3">
    <location>
        <begin position="1"/>
        <end position="21"/>
    </location>
</feature>
<evidence type="ECO:0000313" key="4">
    <source>
        <dbReference type="EMBL" id="QPC41804.1"/>
    </source>
</evidence>
<dbReference type="PANTHER" id="PTHR43343:SF3">
    <property type="entry name" value="PROTEASE DO-LIKE 8, CHLOROPLASTIC"/>
    <property type="match status" value="1"/>
</dbReference>
<accession>A0A7S8HAU5</accession>
<evidence type="ECO:0000256" key="2">
    <source>
        <dbReference type="ARBA" id="ARBA00022801"/>
    </source>
</evidence>
<evidence type="ECO:0000256" key="1">
    <source>
        <dbReference type="ARBA" id="ARBA00022670"/>
    </source>
</evidence>
<keyword evidence="2" id="KW-0378">Hydrolase</keyword>
<dbReference type="KEGG" id="kmn:HW532_03195"/>
<reference evidence="4 5" key="1">
    <citation type="submission" date="2020-06" db="EMBL/GenBank/DDBJ databases">
        <title>Genome sequence of 2 isolates from Red Sea Mangroves.</title>
        <authorList>
            <person name="Sefrji F."/>
            <person name="Michoud G."/>
            <person name="Merlino G."/>
            <person name="Daffonchio D."/>
        </authorList>
    </citation>
    <scope>NUCLEOTIDE SEQUENCE [LARGE SCALE GENOMIC DNA]</scope>
    <source>
        <strain evidence="4 5">R1DC25</strain>
    </source>
</reference>
<proteinExistence type="predicted"/>
<dbReference type="GO" id="GO:0006508">
    <property type="term" value="P:proteolysis"/>
    <property type="evidence" value="ECO:0007669"/>
    <property type="project" value="UniProtKB-KW"/>
</dbReference>
<protein>
    <submittedName>
        <fullName evidence="4">Trypsin-like peptidase domain-containing protein</fullName>
    </submittedName>
</protein>
<keyword evidence="5" id="KW-1185">Reference proteome</keyword>
<name>A0A7S8HAU5_9HYPH</name>
<evidence type="ECO:0000313" key="5">
    <source>
        <dbReference type="Proteomes" id="UP000593594"/>
    </source>
</evidence>
<feature type="chain" id="PRO_5032555623" evidence="3">
    <location>
        <begin position="22"/>
        <end position="269"/>
    </location>
</feature>
<evidence type="ECO:0000256" key="3">
    <source>
        <dbReference type="SAM" id="SignalP"/>
    </source>
</evidence>
<sequence length="269" mass="27908">MRAAIAAAAALLLSGCFQQPADPRVIDIRNGPTPAGLSSADTIGPLVNRASSSYVTLVVSDTSTDRLKGMDELPEAVTAGSGFVVDNRGHMITAGHVAVKSGWLVKARGPDGRLHEGKVVAVSHSPDLALIKLNGIHDVRAVTPVSDACLTPGTQVFSLGRPRSSGDVARVGEVASMSFGQSVHYKDFGYPDAMVLKLPTRKGESGGPVFTANGRLAGMLVSTLSDGTGRHLNLAHALPAPMIAQFMCSKLSCSSAWRALASPRQCKAG</sequence>
<dbReference type="InterPro" id="IPR051201">
    <property type="entry name" value="Chloro_Bact_Ser_Proteases"/>
</dbReference>
<gene>
    <name evidence="4" type="ORF">HW532_03195</name>
</gene>
<keyword evidence="1" id="KW-0645">Protease</keyword>
<dbReference type="Proteomes" id="UP000593594">
    <property type="component" value="Chromosome"/>
</dbReference>
<dbReference type="PROSITE" id="PS51257">
    <property type="entry name" value="PROKAR_LIPOPROTEIN"/>
    <property type="match status" value="1"/>
</dbReference>
<dbReference type="PRINTS" id="PR00834">
    <property type="entry name" value="PROTEASES2C"/>
</dbReference>
<keyword evidence="3" id="KW-0732">Signal</keyword>
<dbReference type="GO" id="GO:0004252">
    <property type="term" value="F:serine-type endopeptidase activity"/>
    <property type="evidence" value="ECO:0007669"/>
    <property type="project" value="InterPro"/>
</dbReference>
<dbReference type="EMBL" id="CP058214">
    <property type="protein sequence ID" value="QPC41804.1"/>
    <property type="molecule type" value="Genomic_DNA"/>
</dbReference>
<dbReference type="Gene3D" id="2.40.10.120">
    <property type="match status" value="1"/>
</dbReference>
<dbReference type="InterPro" id="IPR009003">
    <property type="entry name" value="Peptidase_S1_PA"/>
</dbReference>
<dbReference type="PANTHER" id="PTHR43343">
    <property type="entry name" value="PEPTIDASE S12"/>
    <property type="match status" value="1"/>
</dbReference>
<dbReference type="AlphaFoldDB" id="A0A7S8HAU5"/>
<dbReference type="InterPro" id="IPR001940">
    <property type="entry name" value="Peptidase_S1C"/>
</dbReference>